<feature type="domain" description="Protein kinase" evidence="9">
    <location>
        <begin position="18"/>
        <end position="277"/>
    </location>
</feature>
<evidence type="ECO:0000256" key="7">
    <source>
        <dbReference type="PROSITE-ProRule" id="PRU10141"/>
    </source>
</evidence>
<dbReference type="Pfam" id="PF00069">
    <property type="entry name" value="Pkinase"/>
    <property type="match status" value="1"/>
</dbReference>
<comment type="similarity">
    <text evidence="2">Belongs to the Rho GDI family.</text>
</comment>
<dbReference type="Gene3D" id="1.10.510.10">
    <property type="entry name" value="Transferase(Phosphotransferase) domain 1"/>
    <property type="match status" value="1"/>
</dbReference>
<dbReference type="InterPro" id="IPR014756">
    <property type="entry name" value="Ig_E-set"/>
</dbReference>
<keyword evidence="4 8" id="KW-0723">Serine/threonine-protein kinase</keyword>
<dbReference type="SMART" id="SM00220">
    <property type="entry name" value="S_TKc"/>
    <property type="match status" value="1"/>
</dbReference>
<dbReference type="EMBL" id="CP076661">
    <property type="protein sequence ID" value="QWU86152.1"/>
    <property type="molecule type" value="Genomic_DNA"/>
</dbReference>
<keyword evidence="5 7" id="KW-0547">Nucleotide-binding</keyword>
<evidence type="ECO:0000313" key="10">
    <source>
        <dbReference type="EMBL" id="QWU86152.1"/>
    </source>
</evidence>
<dbReference type="InterPro" id="IPR024792">
    <property type="entry name" value="RhoGDI_dom_sf"/>
</dbReference>
<evidence type="ECO:0000313" key="11">
    <source>
        <dbReference type="Proteomes" id="UP000825434"/>
    </source>
</evidence>
<sequence>MADFETYKDKGFHVPRRYKIVKELGSGSYGTVCSVIDTKDDRNVKLAVKKVSRIFENPILIKRAIRELRLMTHLRGNRHIVSLVDVHFVKDTYPGLYCFQELMDWDLTHVLFSPMQLSEFHIQSFFYQILQGLKYTHSANIIHRDLKPGNILVDRHGTLKIADFGLARGITTSPAASCPITNYVATRWYRAPELLLREKHYGKEVDMWAVGVILGEMYGRRPLLPGKDTVGQMVRIIDLLGEPDKNLVKKRGWKLPCSSASRNVIKTRPASSIYPILSTTMGKHHDDLDIIKFIVNFEDGSSREVPVADVDEVIVSIPEGTTYQMSIVFKVSNRTLKGLKYKQVVKKGGIPLKTRELYIGDEFAPSEEYHTKQFEKDTTPSGFLYRGKFPSTSTYFAGDEELFTSDWTLEVTKKA</sequence>
<dbReference type="Pfam" id="PF02115">
    <property type="entry name" value="Rho_GDI"/>
    <property type="match status" value="1"/>
</dbReference>
<dbReference type="InterPro" id="IPR000406">
    <property type="entry name" value="Rho_GDI"/>
</dbReference>
<feature type="binding site" evidence="7">
    <location>
        <position position="50"/>
    </location>
    <ligand>
        <name>ATP</name>
        <dbReference type="ChEBI" id="CHEBI:30616"/>
    </ligand>
</feature>
<proteinExistence type="inferred from homology"/>
<keyword evidence="3" id="KW-0963">Cytoplasm</keyword>
<keyword evidence="6 7" id="KW-0067">ATP-binding</keyword>
<dbReference type="InterPro" id="IPR050117">
    <property type="entry name" value="MAPK"/>
</dbReference>
<dbReference type="PROSITE" id="PS50011">
    <property type="entry name" value="PROTEIN_KINASE_DOM"/>
    <property type="match status" value="1"/>
</dbReference>
<keyword evidence="11" id="KW-1185">Reference proteome</keyword>
<comment type="subcellular location">
    <subcellularLocation>
        <location evidence="1">Cytoplasm</location>
    </subcellularLocation>
</comment>
<evidence type="ECO:0000259" key="9">
    <source>
        <dbReference type="PROSITE" id="PS50011"/>
    </source>
</evidence>
<keyword evidence="4 8" id="KW-0418">Kinase</keyword>
<organism evidence="10 11">
    <name type="scientific">Candidozyma haemuli</name>
    <dbReference type="NCBI Taxonomy" id="45357"/>
    <lineage>
        <taxon>Eukaryota</taxon>
        <taxon>Fungi</taxon>
        <taxon>Dikarya</taxon>
        <taxon>Ascomycota</taxon>
        <taxon>Saccharomycotina</taxon>
        <taxon>Pichiomycetes</taxon>
        <taxon>Metschnikowiaceae</taxon>
        <taxon>Candidozyma</taxon>
    </lineage>
</organism>
<reference evidence="10 11" key="1">
    <citation type="submission" date="2021-06" db="EMBL/GenBank/DDBJ databases">
        <title>Candida outbreak in Lebanon.</title>
        <authorList>
            <person name="Finianos M."/>
        </authorList>
    </citation>
    <scope>NUCLEOTIDE SEQUENCE [LARGE SCALE GENOMIC DNA]</scope>
    <source>
        <strain evidence="10">CA3LBN</strain>
    </source>
</reference>
<evidence type="ECO:0000256" key="1">
    <source>
        <dbReference type="ARBA" id="ARBA00004496"/>
    </source>
</evidence>
<evidence type="ECO:0000256" key="3">
    <source>
        <dbReference type="ARBA" id="ARBA00022490"/>
    </source>
</evidence>
<name>A0ABX8I003_9ASCO</name>
<dbReference type="Proteomes" id="UP000825434">
    <property type="component" value="Chromosome 1"/>
</dbReference>
<accession>A0ABX8I003</accession>
<dbReference type="SUPFAM" id="SSF56112">
    <property type="entry name" value="Protein kinase-like (PK-like)"/>
    <property type="match status" value="1"/>
</dbReference>
<evidence type="ECO:0000256" key="8">
    <source>
        <dbReference type="RuleBase" id="RU000304"/>
    </source>
</evidence>
<dbReference type="Gene3D" id="3.30.200.20">
    <property type="entry name" value="Phosphorylase Kinase, domain 1"/>
    <property type="match status" value="1"/>
</dbReference>
<dbReference type="InterPro" id="IPR000719">
    <property type="entry name" value="Prot_kinase_dom"/>
</dbReference>
<evidence type="ECO:0000256" key="6">
    <source>
        <dbReference type="ARBA" id="ARBA00022840"/>
    </source>
</evidence>
<dbReference type="InterPro" id="IPR008271">
    <property type="entry name" value="Ser/Thr_kinase_AS"/>
</dbReference>
<dbReference type="InterPro" id="IPR017441">
    <property type="entry name" value="Protein_kinase_ATP_BS"/>
</dbReference>
<evidence type="ECO:0000256" key="2">
    <source>
        <dbReference type="ARBA" id="ARBA00009758"/>
    </source>
</evidence>
<dbReference type="PROSITE" id="PS00107">
    <property type="entry name" value="PROTEIN_KINASE_ATP"/>
    <property type="match status" value="1"/>
</dbReference>
<dbReference type="PANTHER" id="PTHR24055">
    <property type="entry name" value="MITOGEN-ACTIVATED PROTEIN KINASE"/>
    <property type="match status" value="1"/>
</dbReference>
<evidence type="ECO:0000256" key="5">
    <source>
        <dbReference type="ARBA" id="ARBA00022741"/>
    </source>
</evidence>
<dbReference type="SUPFAM" id="SSF81296">
    <property type="entry name" value="E set domains"/>
    <property type="match status" value="1"/>
</dbReference>
<gene>
    <name evidence="10" type="ORF">CA3LBN_000370</name>
</gene>
<dbReference type="Gene3D" id="2.70.50.30">
    <property type="entry name" value="Coagulation Factor XIII, subunit A, domain 1"/>
    <property type="match status" value="1"/>
</dbReference>
<keyword evidence="4 8" id="KW-0808">Transferase</keyword>
<protein>
    <recommendedName>
        <fullName evidence="9">Protein kinase domain-containing protein</fullName>
    </recommendedName>
</protein>
<dbReference type="InterPro" id="IPR011009">
    <property type="entry name" value="Kinase-like_dom_sf"/>
</dbReference>
<evidence type="ECO:0000256" key="4">
    <source>
        <dbReference type="ARBA" id="ARBA00022527"/>
    </source>
</evidence>
<comment type="similarity">
    <text evidence="8">Belongs to the protein kinase superfamily.</text>
</comment>
<dbReference type="PROSITE" id="PS00108">
    <property type="entry name" value="PROTEIN_KINASE_ST"/>
    <property type="match status" value="1"/>
</dbReference>